<dbReference type="EMBL" id="VUMH01000011">
    <property type="protein sequence ID" value="MSS28503.1"/>
    <property type="molecule type" value="Genomic_DNA"/>
</dbReference>
<evidence type="ECO:0000256" key="6">
    <source>
        <dbReference type="SAM" id="Phobius"/>
    </source>
</evidence>
<dbReference type="GO" id="GO:0016020">
    <property type="term" value="C:membrane"/>
    <property type="evidence" value="ECO:0007669"/>
    <property type="project" value="UniProtKB-SubCell"/>
</dbReference>
<proteinExistence type="inferred from homology"/>
<dbReference type="Pfam" id="PF03379">
    <property type="entry name" value="CcmB"/>
    <property type="match status" value="1"/>
</dbReference>
<evidence type="ECO:0000256" key="4">
    <source>
        <dbReference type="ARBA" id="ARBA00022989"/>
    </source>
</evidence>
<feature type="transmembrane region" description="Helical" evidence="6">
    <location>
        <begin position="51"/>
        <end position="73"/>
    </location>
</feature>
<keyword evidence="3 6" id="KW-0812">Transmembrane</keyword>
<feature type="transmembrane region" description="Helical" evidence="6">
    <location>
        <begin position="103"/>
        <end position="123"/>
    </location>
</feature>
<sequence>MLRLTLAVARKDLALTLARGSGLIQALLLGLLLLFVFSLSQGIGERMSPQAAAAVFWLSSAFCQVLIFNQLYALEEVNNARLGLLLCPAPIQGVWLGKALAGLLLLLLAQIIFLPASVIFLGQDIGGPLLPGLAALLLADLGMCALGSLLGALAQGQAARESLLSIVLFPLLTPLLLSGIGVGAQTLGAASPDGPGGWLSVACAFDAVFLGAGLLLFSFIYTGDE</sequence>
<reference evidence="7 8" key="1">
    <citation type="submission" date="2019-09" db="EMBL/GenBank/DDBJ databases">
        <title>In-depth cultivation of the pig gut microbiome towards novel bacterial diversity and tailored functional studies.</title>
        <authorList>
            <person name="Wylensek D."/>
            <person name="Hitch T.C.A."/>
            <person name="Clavel T."/>
        </authorList>
    </citation>
    <scope>NUCLEOTIDE SEQUENCE [LARGE SCALE GENOMIC DNA]</scope>
    <source>
        <strain evidence="7 8">PG-178-WT-4</strain>
    </source>
</reference>
<feature type="transmembrane region" description="Helical" evidence="6">
    <location>
        <begin position="196"/>
        <end position="221"/>
    </location>
</feature>
<dbReference type="RefSeq" id="WP_154511960.1">
    <property type="nucleotide sequence ID" value="NZ_DBFWWU010000003.1"/>
</dbReference>
<keyword evidence="8" id="KW-1185">Reference proteome</keyword>
<evidence type="ECO:0000313" key="7">
    <source>
        <dbReference type="EMBL" id="MSS28503.1"/>
    </source>
</evidence>
<comment type="subcellular location">
    <subcellularLocation>
        <location evidence="1">Membrane</location>
        <topology evidence="1">Multi-pass membrane protein</topology>
    </subcellularLocation>
</comment>
<dbReference type="GO" id="GO:0015232">
    <property type="term" value="F:heme transmembrane transporter activity"/>
    <property type="evidence" value="ECO:0007669"/>
    <property type="project" value="InterPro"/>
</dbReference>
<dbReference type="Proteomes" id="UP000477488">
    <property type="component" value="Unassembled WGS sequence"/>
</dbReference>
<evidence type="ECO:0000256" key="5">
    <source>
        <dbReference type="ARBA" id="ARBA00023136"/>
    </source>
</evidence>
<dbReference type="AlphaFoldDB" id="A0A6L5XMK5"/>
<accession>A0A6L5XMK5</accession>
<evidence type="ECO:0000256" key="2">
    <source>
        <dbReference type="ARBA" id="ARBA00010544"/>
    </source>
</evidence>
<evidence type="ECO:0000256" key="1">
    <source>
        <dbReference type="ARBA" id="ARBA00004141"/>
    </source>
</evidence>
<dbReference type="GO" id="GO:0017004">
    <property type="term" value="P:cytochrome complex assembly"/>
    <property type="evidence" value="ECO:0007669"/>
    <property type="project" value="InterPro"/>
</dbReference>
<evidence type="ECO:0000313" key="8">
    <source>
        <dbReference type="Proteomes" id="UP000477488"/>
    </source>
</evidence>
<comment type="similarity">
    <text evidence="2">Belongs to the CcmB/CycW/HelB family.</text>
</comment>
<dbReference type="InterPro" id="IPR003544">
    <property type="entry name" value="Cyt_c_biogenesis_CcmB"/>
</dbReference>
<feature type="transmembrane region" description="Helical" evidence="6">
    <location>
        <begin position="20"/>
        <end position="39"/>
    </location>
</feature>
<feature type="transmembrane region" description="Helical" evidence="6">
    <location>
        <begin position="129"/>
        <end position="151"/>
    </location>
</feature>
<feature type="transmembrane region" description="Helical" evidence="6">
    <location>
        <begin position="163"/>
        <end position="184"/>
    </location>
</feature>
<comment type="caution">
    <text evidence="7">The sequence shown here is derived from an EMBL/GenBank/DDBJ whole genome shotgun (WGS) entry which is preliminary data.</text>
</comment>
<organism evidence="7 8">
    <name type="scientific">Desulfovibrio porci</name>
    <dbReference type="NCBI Taxonomy" id="2605782"/>
    <lineage>
        <taxon>Bacteria</taxon>
        <taxon>Pseudomonadati</taxon>
        <taxon>Thermodesulfobacteriota</taxon>
        <taxon>Desulfovibrionia</taxon>
        <taxon>Desulfovibrionales</taxon>
        <taxon>Desulfovibrionaceae</taxon>
        <taxon>Desulfovibrio</taxon>
    </lineage>
</organism>
<keyword evidence="4 6" id="KW-1133">Transmembrane helix</keyword>
<keyword evidence="5 6" id="KW-0472">Membrane</keyword>
<protein>
    <submittedName>
        <fullName evidence="7">Heme ABC transporter permease CcmB</fullName>
    </submittedName>
</protein>
<name>A0A6L5XMK5_9BACT</name>
<evidence type="ECO:0000256" key="3">
    <source>
        <dbReference type="ARBA" id="ARBA00022692"/>
    </source>
</evidence>
<gene>
    <name evidence="7" type="ORF">FYJ44_10770</name>
</gene>